<keyword evidence="1" id="KW-0812">Transmembrane</keyword>
<keyword evidence="1" id="KW-0472">Membrane</keyword>
<evidence type="ECO:0000256" key="1">
    <source>
        <dbReference type="SAM" id="Phobius"/>
    </source>
</evidence>
<feature type="transmembrane region" description="Helical" evidence="1">
    <location>
        <begin position="210"/>
        <end position="230"/>
    </location>
</feature>
<dbReference type="EMBL" id="KV784360">
    <property type="protein sequence ID" value="OEU14369.1"/>
    <property type="molecule type" value="Genomic_DNA"/>
</dbReference>
<keyword evidence="4" id="KW-1185">Reference proteome</keyword>
<accession>A0A1E7F8B8</accession>
<proteinExistence type="predicted"/>
<feature type="signal peptide" evidence="2">
    <location>
        <begin position="1"/>
        <end position="20"/>
    </location>
</feature>
<keyword evidence="2" id="KW-0732">Signal</keyword>
<protein>
    <submittedName>
        <fullName evidence="3">Uncharacterized protein</fullName>
    </submittedName>
</protein>
<gene>
    <name evidence="3" type="ORF">FRACYDRAFT_240910</name>
</gene>
<dbReference type="AlphaFoldDB" id="A0A1E7F8B8"/>
<dbReference type="Proteomes" id="UP000095751">
    <property type="component" value="Unassembled WGS sequence"/>
</dbReference>
<keyword evidence="1" id="KW-1133">Transmembrane helix</keyword>
<evidence type="ECO:0000313" key="4">
    <source>
        <dbReference type="Proteomes" id="UP000095751"/>
    </source>
</evidence>
<organism evidence="3 4">
    <name type="scientific">Fragilariopsis cylindrus CCMP1102</name>
    <dbReference type="NCBI Taxonomy" id="635003"/>
    <lineage>
        <taxon>Eukaryota</taxon>
        <taxon>Sar</taxon>
        <taxon>Stramenopiles</taxon>
        <taxon>Ochrophyta</taxon>
        <taxon>Bacillariophyta</taxon>
        <taxon>Bacillariophyceae</taxon>
        <taxon>Bacillariophycidae</taxon>
        <taxon>Bacillariales</taxon>
        <taxon>Bacillariaceae</taxon>
        <taxon>Fragilariopsis</taxon>
    </lineage>
</organism>
<feature type="chain" id="PRO_5009192792" evidence="2">
    <location>
        <begin position="21"/>
        <end position="450"/>
    </location>
</feature>
<dbReference type="KEGG" id="fcy:FRACYDRAFT_240910"/>
<evidence type="ECO:0000313" key="3">
    <source>
        <dbReference type="EMBL" id="OEU14369.1"/>
    </source>
</evidence>
<evidence type="ECO:0000256" key="2">
    <source>
        <dbReference type="SAM" id="SignalP"/>
    </source>
</evidence>
<sequence>MKAFAVIVFLLGSANHRVTSTFLPGPYPQTRTIASSVIALLPRGGGGGGNRGNVVPNKNSAVVKEQPMSPLQSVKDTFVRLRVQLKSPAKSSGSTTALCQSLILFVGSMFCVIGVNKIRYLFPQQSAFLFGEGMNAYNRPSATALCLDNKSILYAWPMSVSEALSDQSGIVAKISGSFFSFAAILFLVSQIGRPSHFPIKAGHIGSIYNVMRLFAPVIGIFFIPLLPAVGNNSYTSPGKVTEENYHISLAGFSFILAPILELDDNAMTSWVDTLYKSLWVGLTLARATIACVVLYCNYVFTMSPLDSNYPALDTCSVLQVIKRFVTECTLIGLAASMYGVLALSQMCESSGRRLSSLTYILPLIAFLNVQVGKTVSTWLLSFDMKKNYLGIVNMPGGHFSEKLKKVMIAYLEANGYNKDVVSDIFATYTAQFSDAEMGGIRNECFISNKD</sequence>
<feature type="transmembrane region" description="Helical" evidence="1">
    <location>
        <begin position="170"/>
        <end position="189"/>
    </location>
</feature>
<feature type="transmembrane region" description="Helical" evidence="1">
    <location>
        <begin position="274"/>
        <end position="300"/>
    </location>
</feature>
<name>A0A1E7F8B8_9STRA</name>
<feature type="transmembrane region" description="Helical" evidence="1">
    <location>
        <begin position="245"/>
        <end position="262"/>
    </location>
</feature>
<feature type="transmembrane region" description="Helical" evidence="1">
    <location>
        <begin position="320"/>
        <end position="343"/>
    </location>
</feature>
<reference evidence="3 4" key="1">
    <citation type="submission" date="2016-09" db="EMBL/GenBank/DDBJ databases">
        <title>Extensive genetic diversity and differential bi-allelic expression allows diatom success in the polar Southern Ocean.</title>
        <authorList>
            <consortium name="DOE Joint Genome Institute"/>
            <person name="Mock T."/>
            <person name="Otillar R.P."/>
            <person name="Strauss J."/>
            <person name="Dupont C."/>
            <person name="Frickenhaus S."/>
            <person name="Maumus F."/>
            <person name="Mcmullan M."/>
            <person name="Sanges R."/>
            <person name="Schmutz J."/>
            <person name="Toseland A."/>
            <person name="Valas R."/>
            <person name="Veluchamy A."/>
            <person name="Ward B.J."/>
            <person name="Allen A."/>
            <person name="Barry K."/>
            <person name="Falciatore A."/>
            <person name="Ferrante M."/>
            <person name="Fortunato A.E."/>
            <person name="Gloeckner G."/>
            <person name="Gruber A."/>
            <person name="Hipkin R."/>
            <person name="Janech M."/>
            <person name="Kroth P."/>
            <person name="Leese F."/>
            <person name="Lindquist E."/>
            <person name="Lyon B.R."/>
            <person name="Martin J."/>
            <person name="Mayer C."/>
            <person name="Parker M."/>
            <person name="Quesneville H."/>
            <person name="Raymond J."/>
            <person name="Uhlig C."/>
            <person name="Valentin K.U."/>
            <person name="Worden A.Z."/>
            <person name="Armbrust E.V."/>
            <person name="Bowler C."/>
            <person name="Green B."/>
            <person name="Moulton V."/>
            <person name="Van Oosterhout C."/>
            <person name="Grigoriev I."/>
        </authorList>
    </citation>
    <scope>NUCLEOTIDE SEQUENCE [LARGE SCALE GENOMIC DNA]</scope>
    <source>
        <strain evidence="3 4">CCMP1102</strain>
    </source>
</reference>
<dbReference type="InParanoid" id="A0A1E7F8B8"/>